<organism evidence="1 2">
    <name type="scientific">Puccinia striiformis f. sp. tritici</name>
    <dbReference type="NCBI Taxonomy" id="168172"/>
    <lineage>
        <taxon>Eukaryota</taxon>
        <taxon>Fungi</taxon>
        <taxon>Dikarya</taxon>
        <taxon>Basidiomycota</taxon>
        <taxon>Pucciniomycotina</taxon>
        <taxon>Pucciniomycetes</taxon>
        <taxon>Pucciniales</taxon>
        <taxon>Pucciniaceae</taxon>
        <taxon>Puccinia</taxon>
    </lineage>
</organism>
<dbReference type="EMBL" id="CM045875">
    <property type="protein sequence ID" value="KAI7943684.1"/>
    <property type="molecule type" value="Genomic_DNA"/>
</dbReference>
<reference evidence="2" key="1">
    <citation type="journal article" date="2018" name="BMC Genomics">
        <title>Genomic insights into host adaptation between the wheat stripe rust pathogen (Puccinia striiformis f. sp. tritici) and the barley stripe rust pathogen (Puccinia striiformis f. sp. hordei).</title>
        <authorList>
            <person name="Xia C."/>
            <person name="Wang M."/>
            <person name="Yin C."/>
            <person name="Cornejo O.E."/>
            <person name="Hulbert S.H."/>
            <person name="Chen X."/>
        </authorList>
    </citation>
    <scope>NUCLEOTIDE SEQUENCE [LARGE SCALE GENOMIC DNA]</scope>
    <source>
        <strain evidence="2">93-210</strain>
    </source>
</reference>
<proteinExistence type="predicted"/>
<gene>
    <name evidence="1" type="ORF">MJO28_011212</name>
</gene>
<reference evidence="2" key="2">
    <citation type="journal article" date="2018" name="Mol. Plant Microbe Interact.">
        <title>Genome sequence resources for the wheat stripe rust pathogen (Puccinia striiformis f. sp. tritici) and the barley stripe rust pathogen (Puccinia striiformis f. sp. hordei).</title>
        <authorList>
            <person name="Xia C."/>
            <person name="Wang M."/>
            <person name="Yin C."/>
            <person name="Cornejo O.E."/>
            <person name="Hulbert S.H."/>
            <person name="Chen X."/>
        </authorList>
    </citation>
    <scope>NUCLEOTIDE SEQUENCE [LARGE SCALE GENOMIC DNA]</scope>
    <source>
        <strain evidence="2">93-210</strain>
    </source>
</reference>
<accession>A0ACC0E3G9</accession>
<evidence type="ECO:0000313" key="2">
    <source>
        <dbReference type="Proteomes" id="UP001060170"/>
    </source>
</evidence>
<sequence>MVNSVLRRTISTKIKLPPQFARNQLLPVRSTTLSNELNGILNTFKPPIRYALAYGSGVFPQKSYTYLQDQPTPMLDFIFAVSHPNHWHSMNLHHNPTHYSIPARLVGSDSVAWLQENGPGAGVWFNVQAKINDRVIKYGVVSIDSLCNDLLDWNTLYLSGRMHKPTHILRDDPRVRLAQQVNLASAIRVSLLLLPETFNEESLYQTITGLSYTGDFRMNWGGENPKKVENIVERQIELFRILYRPLIYSLKSHLIFNPLDNSSSASTTYEKGVFVQDYSPQSRAKLLQKLPIQLKERIRTSYDQQSNLQQALSSEPLSTTTTSSDELEILTKITTDNGRFQESLRSALIDIVARPTLHQSLKGIFSAGPIKSIRYAANKGKPLSPLPLPHLELQY</sequence>
<dbReference type="Proteomes" id="UP001060170">
    <property type="component" value="Chromosome 11"/>
</dbReference>
<reference evidence="1 2" key="3">
    <citation type="journal article" date="2022" name="Microbiol. Spectr.">
        <title>Folding features and dynamics of 3D genome architecture in plant fungal pathogens.</title>
        <authorList>
            <person name="Xia C."/>
        </authorList>
    </citation>
    <scope>NUCLEOTIDE SEQUENCE [LARGE SCALE GENOMIC DNA]</scope>
    <source>
        <strain evidence="1 2">93-210</strain>
    </source>
</reference>
<comment type="caution">
    <text evidence="1">The sequence shown here is derived from an EMBL/GenBank/DDBJ whole genome shotgun (WGS) entry which is preliminary data.</text>
</comment>
<keyword evidence="2" id="KW-1185">Reference proteome</keyword>
<name>A0ACC0E3G9_9BASI</name>
<protein>
    <submittedName>
        <fullName evidence="1">Uncharacterized protein</fullName>
    </submittedName>
</protein>
<evidence type="ECO:0000313" key="1">
    <source>
        <dbReference type="EMBL" id="KAI7943684.1"/>
    </source>
</evidence>